<name>A0A3A8J5V0_9BACT</name>
<evidence type="ECO:0000256" key="1">
    <source>
        <dbReference type="SAM" id="MobiDB-lite"/>
    </source>
</evidence>
<reference evidence="4" key="1">
    <citation type="submission" date="2018-09" db="EMBL/GenBank/DDBJ databases">
        <authorList>
            <person name="Livingstone P.G."/>
            <person name="Whitworth D.E."/>
        </authorList>
    </citation>
    <scope>NUCLEOTIDE SEQUENCE [LARGE SCALE GENOMIC DNA]</scope>
    <source>
        <strain evidence="4">CA054A</strain>
    </source>
</reference>
<dbReference type="OrthoDB" id="5496713at2"/>
<comment type="caution">
    <text evidence="3">The sequence shown here is derived from an EMBL/GenBank/DDBJ whole genome shotgun (WGS) entry which is preliminary data.</text>
</comment>
<dbReference type="EMBL" id="RAVZ01000049">
    <property type="protein sequence ID" value="RKG91029.1"/>
    <property type="molecule type" value="Genomic_DNA"/>
</dbReference>
<dbReference type="Gene3D" id="2.60.120.1440">
    <property type="match status" value="1"/>
</dbReference>
<proteinExistence type="predicted"/>
<accession>A0A3A8J5V0</accession>
<dbReference type="Gene3D" id="2.60.40.10">
    <property type="entry name" value="Immunoglobulins"/>
    <property type="match status" value="1"/>
</dbReference>
<organism evidence="3 4">
    <name type="scientific">Corallococcus terminator</name>
    <dbReference type="NCBI Taxonomy" id="2316733"/>
    <lineage>
        <taxon>Bacteria</taxon>
        <taxon>Pseudomonadati</taxon>
        <taxon>Myxococcota</taxon>
        <taxon>Myxococcia</taxon>
        <taxon>Myxococcales</taxon>
        <taxon>Cystobacterineae</taxon>
        <taxon>Myxococcaceae</taxon>
        <taxon>Corallococcus</taxon>
    </lineage>
</organism>
<dbReference type="Pfam" id="PF04773">
    <property type="entry name" value="FecR"/>
    <property type="match status" value="1"/>
</dbReference>
<sequence length="330" mass="34619">MAASSSRSRQAPFLAAVVLILAALPVGWFVFLREPPAPPQPPTPMDAGTVQPVQVKRVDLELSTFEGTVEVRHGEKGEWVPAEKGMALRPTDAVRTGDGSYAVLVNGETFEVRMDAGTAVSVEELTTSLSRLLLDNGSATATVRGGKRHSFELTAKNGNAKASTSSGTFTMSNNGAGTVSVGTREGEVELRGEGKVVIVRPGQQSIVRPGQAPSEPAPVPTSILLKVNWPAEVLPQRELIVIGHTDPGNQVEVNGAMVTADETGRFERKVALAEGSNDVQVRARGVGGGVGKDQAKVTVKVPPVKPPPVKPVIEVNPKALWEKTSGGAPL</sequence>
<feature type="region of interest" description="Disordered" evidence="1">
    <location>
        <begin position="159"/>
        <end position="180"/>
    </location>
</feature>
<dbReference type="AlphaFoldDB" id="A0A3A8J5V0"/>
<dbReference type="Proteomes" id="UP000268094">
    <property type="component" value="Unassembled WGS sequence"/>
</dbReference>
<dbReference type="RefSeq" id="WP_120540425.1">
    <property type="nucleotide sequence ID" value="NZ_RAVZ01000049.1"/>
</dbReference>
<gene>
    <name evidence="3" type="ORF">D7V88_10205</name>
</gene>
<evidence type="ECO:0000259" key="2">
    <source>
        <dbReference type="Pfam" id="PF04773"/>
    </source>
</evidence>
<dbReference type="PANTHER" id="PTHR38731:SF3">
    <property type="entry name" value="BLL6125 PROTEIN"/>
    <property type="match status" value="1"/>
</dbReference>
<dbReference type="PANTHER" id="PTHR38731">
    <property type="entry name" value="LIPL45-RELATED LIPOPROTEIN-RELATED"/>
    <property type="match status" value="1"/>
</dbReference>
<evidence type="ECO:0000313" key="3">
    <source>
        <dbReference type="EMBL" id="RKG91029.1"/>
    </source>
</evidence>
<evidence type="ECO:0000313" key="4">
    <source>
        <dbReference type="Proteomes" id="UP000268094"/>
    </source>
</evidence>
<dbReference type="InterPro" id="IPR013783">
    <property type="entry name" value="Ig-like_fold"/>
</dbReference>
<dbReference type="InterPro" id="IPR006860">
    <property type="entry name" value="FecR"/>
</dbReference>
<keyword evidence="4" id="KW-1185">Reference proteome</keyword>
<feature type="domain" description="FecR protein" evidence="2">
    <location>
        <begin position="92"/>
        <end position="189"/>
    </location>
</feature>
<protein>
    <recommendedName>
        <fullName evidence="2">FecR protein domain-containing protein</fullName>
    </recommendedName>
</protein>